<dbReference type="EMBL" id="KI963926">
    <property type="protein sequence ID" value="EUC50030.1"/>
    <property type="molecule type" value="Genomic_DNA"/>
</dbReference>
<dbReference type="KEGG" id="bor:COCMIDRAFT_52010"/>
<dbReference type="HOGENOM" id="CLU_3055846_0_0_1"/>
<sequence>VHACYGAGYPYSIATSTMYTLLEVYRAVAAAQRLAHNATVIMFTASCPKKNQTN</sequence>
<keyword evidence="2" id="KW-1185">Reference proteome</keyword>
<name>W6ZJ18_COCMI</name>
<proteinExistence type="predicted"/>
<feature type="non-terminal residue" evidence="1">
    <location>
        <position position="54"/>
    </location>
</feature>
<dbReference type="RefSeq" id="XP_007683439.1">
    <property type="nucleotide sequence ID" value="XM_007685249.1"/>
</dbReference>
<dbReference type="OrthoDB" id="3686827at2759"/>
<gene>
    <name evidence="1" type="ORF">COCMIDRAFT_52010</name>
</gene>
<feature type="non-terminal residue" evidence="1">
    <location>
        <position position="1"/>
    </location>
</feature>
<dbReference type="AlphaFoldDB" id="W6ZJ18"/>
<organism evidence="1 2">
    <name type="scientific">Bipolaris oryzae ATCC 44560</name>
    <dbReference type="NCBI Taxonomy" id="930090"/>
    <lineage>
        <taxon>Eukaryota</taxon>
        <taxon>Fungi</taxon>
        <taxon>Dikarya</taxon>
        <taxon>Ascomycota</taxon>
        <taxon>Pezizomycotina</taxon>
        <taxon>Dothideomycetes</taxon>
        <taxon>Pleosporomycetidae</taxon>
        <taxon>Pleosporales</taxon>
        <taxon>Pleosporineae</taxon>
        <taxon>Pleosporaceae</taxon>
        <taxon>Bipolaris</taxon>
    </lineage>
</organism>
<dbReference type="Proteomes" id="UP000054032">
    <property type="component" value="Unassembled WGS sequence"/>
</dbReference>
<evidence type="ECO:0000313" key="2">
    <source>
        <dbReference type="Proteomes" id="UP000054032"/>
    </source>
</evidence>
<evidence type="ECO:0000313" key="1">
    <source>
        <dbReference type="EMBL" id="EUC50030.1"/>
    </source>
</evidence>
<accession>W6ZJ18</accession>
<dbReference type="GeneID" id="19124529"/>
<reference evidence="1 2" key="1">
    <citation type="journal article" date="2013" name="PLoS Genet.">
        <title>Comparative genome structure, secondary metabolite, and effector coding capacity across Cochliobolus pathogens.</title>
        <authorList>
            <person name="Condon B.J."/>
            <person name="Leng Y."/>
            <person name="Wu D."/>
            <person name="Bushley K.E."/>
            <person name="Ohm R.A."/>
            <person name="Otillar R."/>
            <person name="Martin J."/>
            <person name="Schackwitz W."/>
            <person name="Grimwood J."/>
            <person name="MohdZainudin N."/>
            <person name="Xue C."/>
            <person name="Wang R."/>
            <person name="Manning V.A."/>
            <person name="Dhillon B."/>
            <person name="Tu Z.J."/>
            <person name="Steffenson B.J."/>
            <person name="Salamov A."/>
            <person name="Sun H."/>
            <person name="Lowry S."/>
            <person name="LaButti K."/>
            <person name="Han J."/>
            <person name="Copeland A."/>
            <person name="Lindquist E."/>
            <person name="Barry K."/>
            <person name="Schmutz J."/>
            <person name="Baker S.E."/>
            <person name="Ciuffetti L.M."/>
            <person name="Grigoriev I.V."/>
            <person name="Zhong S."/>
            <person name="Turgeon B.G."/>
        </authorList>
    </citation>
    <scope>NUCLEOTIDE SEQUENCE [LARGE SCALE GENOMIC DNA]</scope>
    <source>
        <strain evidence="1 2">ATCC 44560</strain>
    </source>
</reference>
<protein>
    <submittedName>
        <fullName evidence="1">Uncharacterized protein</fullName>
    </submittedName>
</protein>